<comment type="subcellular location">
    <subcellularLocation>
        <location evidence="2">Cytoplasm</location>
    </subcellularLocation>
</comment>
<sequence>MENTASSSMETRSKILQQIITWKLRPDLIYHEVKVAWTEAHLSALLDYVLKLEGITRSKFNTYRRETLEWNRNFEPQNPEKVPEMIVAFMQDLLILFEVPKLHELPYHNKNTLNKNELVAAFIDILLQLLYHRTVSTTSFEDRINSLEKELRFLVTILGDTPFIDTAELKQVENLLAEFEAVANDAGILVHSFIFVSRQIFKSIGMDKALDALFKQIECLKANITKFLNLLPFVSSAGMNPKTVSVDSLFIVDSLLYDLEDLMNREDGPFVNVMDQIKTLHQGLMLSQSLLKDINMPPHSEIEELNETVARIRDVAYEAEYLVNSFLVGDVPLWYLTSRLTHVIHKIKLIGTVLQELKSNYNIGAFKVAEDVSCAEISLQAKSTFEVDDITVGFEENTTDILDQLVGGTEHLEIISVIGMAGLGKTTLAKKLYNHPSVDYRFDKRSWCIVSQTYRRKRLLIDILINSISELDKDRILNMEEEVLVEHIYKNLKGRRYLIVMDDIWDSNAWDDLRRCFPDDGNGSRILFTSRNKDVALPNSITNALPSLSNDQCWELLEKKMFHDKPCPPQLLSIGKEIAANCWGLPLAVVVIAGILSTMDKKESTWKNVGERLASYIFSEQNNSVTQILQLSYKHLPKHLKPCFLYFGAFSEDAEISARKLIRLWIAEGFICKEEKKSAESVGEEYLMELIDKSLVIVAKRRWDGGVKACVIHDLLRDLSLKISEQANFLKLVCDDYSMNQKSHRLISLQNSLTQPFGHHVRSIHGYRLESAFYVCSTKLLRVMDFKQINTCARLIGIESLIHLRYLVINDLSASISSLVNLEYLRVQSDDDRIFTDIPLAILKMVKLRYLHITPMAGFQEDCNNSSHTNNLQFLSNVYIYKLEVMEMLKCLPNLRKLNCECDALCVEEEKGSQYQYPDLSFLNQLESLKMTNYYGVKTPKIIINFPSNIKKLNLESLGLSCEKMSITGKLPNLEVLKLAHNAIVGETWETQDGEFQRLRLLKLESIHLTQWNVDSSEHFPSLRRLVLFNCDQLEEIPCEIGEIATLQLIEVQGTCLKSLVESAREIEEEQRAMGNEELRAPGFEPRSPDKNVLCPAILAENNEPDEYFEQPTAE</sequence>
<evidence type="ECO:0000256" key="6">
    <source>
        <dbReference type="ARBA" id="ARBA00022667"/>
    </source>
</evidence>
<feature type="domain" description="Disease resistance protein winged helix" evidence="12">
    <location>
        <begin position="650"/>
        <end position="719"/>
    </location>
</feature>
<dbReference type="EMBL" id="JABTTQ020000008">
    <property type="protein sequence ID" value="KAK6150800.1"/>
    <property type="molecule type" value="Genomic_DNA"/>
</dbReference>
<comment type="caution">
    <text evidence="13">The sequence shown here is derived from an EMBL/GenBank/DDBJ whole genome shotgun (WGS) entry which is preliminary data.</text>
</comment>
<dbReference type="SUPFAM" id="SSF52540">
    <property type="entry name" value="P-loop containing nucleoside triphosphate hydrolases"/>
    <property type="match status" value="1"/>
</dbReference>
<dbReference type="InterPro" id="IPR038005">
    <property type="entry name" value="RX-like_CC"/>
</dbReference>
<keyword evidence="4" id="KW-0963">Cytoplasm</keyword>
<dbReference type="SUPFAM" id="SSF52058">
    <property type="entry name" value="L domain-like"/>
    <property type="match status" value="1"/>
</dbReference>
<evidence type="ECO:0000256" key="9">
    <source>
        <dbReference type="ARBA" id="ARBA00022821"/>
    </source>
</evidence>
<evidence type="ECO:0000313" key="13">
    <source>
        <dbReference type="EMBL" id="KAK6150800.1"/>
    </source>
</evidence>
<evidence type="ECO:0000256" key="8">
    <source>
        <dbReference type="ARBA" id="ARBA00022741"/>
    </source>
</evidence>
<keyword evidence="10" id="KW-0067">ATP-binding</keyword>
<comment type="similarity">
    <text evidence="3">Belongs to the disease resistance NB-LRR family.</text>
</comment>
<keyword evidence="9" id="KW-0611">Plant defense</keyword>
<dbReference type="InterPro" id="IPR002182">
    <property type="entry name" value="NB-ARC"/>
</dbReference>
<dbReference type="Gene3D" id="3.40.50.300">
    <property type="entry name" value="P-loop containing nucleotide triphosphate hydrolases"/>
    <property type="match status" value="1"/>
</dbReference>
<proteinExistence type="inferred from homology"/>
<keyword evidence="8" id="KW-0547">Nucleotide-binding</keyword>
<dbReference type="Pfam" id="PF23559">
    <property type="entry name" value="WHD_DRP"/>
    <property type="match status" value="1"/>
</dbReference>
<keyword evidence="5" id="KW-0433">Leucine-rich repeat</keyword>
<evidence type="ECO:0000256" key="10">
    <source>
        <dbReference type="ARBA" id="ARBA00022840"/>
    </source>
</evidence>
<comment type="function">
    <text evidence="1">Confers resistance to late blight (Phytophthora infestans) races carrying the avirulence gene Avr1. Resistance proteins guard the plant against pathogens that contain an appropriate avirulence protein via an indirect interaction with this avirulence protein. That triggers a defense system including the hypersensitive response, which restricts the pathogen growth.</text>
</comment>
<evidence type="ECO:0000256" key="4">
    <source>
        <dbReference type="ARBA" id="ARBA00022490"/>
    </source>
</evidence>
<dbReference type="InterPro" id="IPR027417">
    <property type="entry name" value="P-loop_NTPase"/>
</dbReference>
<evidence type="ECO:0000313" key="14">
    <source>
        <dbReference type="Proteomes" id="UP001318860"/>
    </source>
</evidence>
<dbReference type="InterPro" id="IPR032675">
    <property type="entry name" value="LRR_dom_sf"/>
</dbReference>
<dbReference type="PRINTS" id="PR00364">
    <property type="entry name" value="DISEASERSIST"/>
</dbReference>
<keyword evidence="7" id="KW-0677">Repeat</keyword>
<dbReference type="PANTHER" id="PTHR23155:SF1152">
    <property type="entry name" value="AAA+ ATPASE DOMAIN-CONTAINING PROTEIN"/>
    <property type="match status" value="1"/>
</dbReference>
<organism evidence="13 14">
    <name type="scientific">Rehmannia glutinosa</name>
    <name type="common">Chinese foxglove</name>
    <dbReference type="NCBI Taxonomy" id="99300"/>
    <lineage>
        <taxon>Eukaryota</taxon>
        <taxon>Viridiplantae</taxon>
        <taxon>Streptophyta</taxon>
        <taxon>Embryophyta</taxon>
        <taxon>Tracheophyta</taxon>
        <taxon>Spermatophyta</taxon>
        <taxon>Magnoliopsida</taxon>
        <taxon>eudicotyledons</taxon>
        <taxon>Gunneridae</taxon>
        <taxon>Pentapetalae</taxon>
        <taxon>asterids</taxon>
        <taxon>lamiids</taxon>
        <taxon>Lamiales</taxon>
        <taxon>Orobanchaceae</taxon>
        <taxon>Rehmannieae</taxon>
        <taxon>Rehmannia</taxon>
    </lineage>
</organism>
<keyword evidence="6" id="KW-0381">Hypersensitive response</keyword>
<evidence type="ECO:0000256" key="1">
    <source>
        <dbReference type="ARBA" id="ARBA00002074"/>
    </source>
</evidence>
<dbReference type="InterPro" id="IPR042197">
    <property type="entry name" value="Apaf_helical"/>
</dbReference>
<dbReference type="InterPro" id="IPR058922">
    <property type="entry name" value="WHD_DRP"/>
</dbReference>
<evidence type="ECO:0000256" key="3">
    <source>
        <dbReference type="ARBA" id="ARBA00008894"/>
    </source>
</evidence>
<dbReference type="Gene3D" id="1.10.10.10">
    <property type="entry name" value="Winged helix-like DNA-binding domain superfamily/Winged helix DNA-binding domain"/>
    <property type="match status" value="1"/>
</dbReference>
<dbReference type="InterPro" id="IPR036388">
    <property type="entry name" value="WH-like_DNA-bd_sf"/>
</dbReference>
<evidence type="ECO:0000256" key="5">
    <source>
        <dbReference type="ARBA" id="ARBA00022614"/>
    </source>
</evidence>
<dbReference type="InterPro" id="IPR044974">
    <property type="entry name" value="Disease_R_plants"/>
</dbReference>
<dbReference type="Gene3D" id="3.80.10.10">
    <property type="entry name" value="Ribonuclease Inhibitor"/>
    <property type="match status" value="1"/>
</dbReference>
<feature type="domain" description="NB-ARC" evidence="11">
    <location>
        <begin position="396"/>
        <end position="565"/>
    </location>
</feature>
<protein>
    <submittedName>
        <fullName evidence="13">Uncharacterized protein</fullName>
    </submittedName>
</protein>
<evidence type="ECO:0000259" key="11">
    <source>
        <dbReference type="Pfam" id="PF00931"/>
    </source>
</evidence>
<dbReference type="Proteomes" id="UP001318860">
    <property type="component" value="Unassembled WGS sequence"/>
</dbReference>
<dbReference type="Gene3D" id="1.10.8.430">
    <property type="entry name" value="Helical domain of apoptotic protease-activating factors"/>
    <property type="match status" value="1"/>
</dbReference>
<keyword evidence="14" id="KW-1185">Reference proteome</keyword>
<evidence type="ECO:0000256" key="7">
    <source>
        <dbReference type="ARBA" id="ARBA00022737"/>
    </source>
</evidence>
<evidence type="ECO:0000259" key="12">
    <source>
        <dbReference type="Pfam" id="PF23559"/>
    </source>
</evidence>
<reference evidence="13 14" key="1">
    <citation type="journal article" date="2021" name="Comput. Struct. Biotechnol. J.">
        <title>De novo genome assembly of the potent medicinal plant Rehmannia glutinosa using nanopore technology.</title>
        <authorList>
            <person name="Ma L."/>
            <person name="Dong C."/>
            <person name="Song C."/>
            <person name="Wang X."/>
            <person name="Zheng X."/>
            <person name="Niu Y."/>
            <person name="Chen S."/>
            <person name="Feng W."/>
        </authorList>
    </citation>
    <scope>NUCLEOTIDE SEQUENCE [LARGE SCALE GENOMIC DNA]</scope>
    <source>
        <strain evidence="13">DH-2019</strain>
    </source>
</reference>
<name>A0ABR0WUB8_REHGL</name>
<dbReference type="PANTHER" id="PTHR23155">
    <property type="entry name" value="DISEASE RESISTANCE PROTEIN RP"/>
    <property type="match status" value="1"/>
</dbReference>
<accession>A0ABR0WUB8</accession>
<evidence type="ECO:0000256" key="2">
    <source>
        <dbReference type="ARBA" id="ARBA00004496"/>
    </source>
</evidence>
<dbReference type="Gene3D" id="1.20.5.4130">
    <property type="match status" value="1"/>
</dbReference>
<gene>
    <name evidence="13" type="ORF">DH2020_015732</name>
</gene>
<dbReference type="CDD" id="cd14798">
    <property type="entry name" value="RX-CC_like"/>
    <property type="match status" value="1"/>
</dbReference>
<dbReference type="Pfam" id="PF00931">
    <property type="entry name" value="NB-ARC"/>
    <property type="match status" value="1"/>
</dbReference>